<dbReference type="InterPro" id="IPR013149">
    <property type="entry name" value="ADH-like_C"/>
</dbReference>
<gene>
    <name evidence="8" type="ORF">OC846_003926</name>
</gene>
<dbReference type="PROSITE" id="PS00059">
    <property type="entry name" value="ADH_ZINC"/>
    <property type="match status" value="1"/>
</dbReference>
<dbReference type="PANTHER" id="PTHR42813:SF2">
    <property type="entry name" value="DEHYDROGENASE, ZINC-CONTAINING, PUTATIVE (AFU_ORTHOLOGUE AFUA_2G02810)-RELATED"/>
    <property type="match status" value="1"/>
</dbReference>
<keyword evidence="9" id="KW-1185">Reference proteome</keyword>
<dbReference type="CDD" id="cd08284">
    <property type="entry name" value="FDH_like_2"/>
    <property type="match status" value="1"/>
</dbReference>
<dbReference type="SUPFAM" id="SSF51735">
    <property type="entry name" value="NAD(P)-binding Rossmann-fold domains"/>
    <property type="match status" value="1"/>
</dbReference>
<reference evidence="8" key="1">
    <citation type="journal article" date="2023" name="PhytoFront">
        <title>Draft Genome Resources of Seven Strains of Tilletia horrida, Causal Agent of Kernel Smut of Rice.</title>
        <authorList>
            <person name="Khanal S."/>
            <person name="Antony Babu S."/>
            <person name="Zhou X.G."/>
        </authorList>
    </citation>
    <scope>NUCLEOTIDE SEQUENCE</scope>
    <source>
        <strain evidence="8">TX6</strain>
    </source>
</reference>
<dbReference type="PANTHER" id="PTHR42813">
    <property type="entry name" value="ZINC-TYPE ALCOHOL DEHYDROGENASE-LIKE"/>
    <property type="match status" value="1"/>
</dbReference>
<dbReference type="GO" id="GO:0008270">
    <property type="term" value="F:zinc ion binding"/>
    <property type="evidence" value="ECO:0007669"/>
    <property type="project" value="InterPro"/>
</dbReference>
<organism evidence="8 9">
    <name type="scientific">Tilletia horrida</name>
    <dbReference type="NCBI Taxonomy" id="155126"/>
    <lineage>
        <taxon>Eukaryota</taxon>
        <taxon>Fungi</taxon>
        <taxon>Dikarya</taxon>
        <taxon>Basidiomycota</taxon>
        <taxon>Ustilaginomycotina</taxon>
        <taxon>Exobasidiomycetes</taxon>
        <taxon>Tilletiales</taxon>
        <taxon>Tilletiaceae</taxon>
        <taxon>Tilletia</taxon>
    </lineage>
</organism>
<proteinExistence type="inferred from homology"/>
<dbReference type="Proteomes" id="UP001176517">
    <property type="component" value="Unassembled WGS sequence"/>
</dbReference>
<dbReference type="Gene3D" id="3.40.50.720">
    <property type="entry name" value="NAD(P)-binding Rossmann-like Domain"/>
    <property type="match status" value="1"/>
</dbReference>
<keyword evidence="2 5" id="KW-0479">Metal-binding</keyword>
<evidence type="ECO:0000259" key="6">
    <source>
        <dbReference type="Pfam" id="PF00107"/>
    </source>
</evidence>
<protein>
    <recommendedName>
        <fullName evidence="10">Enoyl reductase (ER) domain-containing protein</fullName>
    </recommendedName>
</protein>
<keyword evidence="3 5" id="KW-0862">Zinc</keyword>
<evidence type="ECO:0000256" key="3">
    <source>
        <dbReference type="ARBA" id="ARBA00022833"/>
    </source>
</evidence>
<feature type="domain" description="Alcohol dehydrogenase-like C-terminal" evidence="6">
    <location>
        <begin position="182"/>
        <end position="295"/>
    </location>
</feature>
<accession>A0AAN6GP45</accession>
<dbReference type="InterPro" id="IPR036291">
    <property type="entry name" value="NAD(P)-bd_dom_sf"/>
</dbReference>
<dbReference type="InterPro" id="IPR011032">
    <property type="entry name" value="GroES-like_sf"/>
</dbReference>
<comment type="caution">
    <text evidence="8">The sequence shown here is derived from an EMBL/GenBank/DDBJ whole genome shotgun (WGS) entry which is preliminary data.</text>
</comment>
<evidence type="ECO:0000256" key="5">
    <source>
        <dbReference type="RuleBase" id="RU361277"/>
    </source>
</evidence>
<evidence type="ECO:0000256" key="1">
    <source>
        <dbReference type="ARBA" id="ARBA00001947"/>
    </source>
</evidence>
<dbReference type="Gene3D" id="3.90.180.10">
    <property type="entry name" value="Medium-chain alcohol dehydrogenases, catalytic domain"/>
    <property type="match status" value="1"/>
</dbReference>
<comment type="similarity">
    <text evidence="5">Belongs to the zinc-containing alcohol dehydrogenase family.</text>
</comment>
<dbReference type="SUPFAM" id="SSF50129">
    <property type="entry name" value="GroES-like"/>
    <property type="match status" value="1"/>
</dbReference>
<sequence>MKSVVLTAPFKVEVQDRPKPEIKEPTDVIVRTSLAALCGSDLHQYRGHPVLPSYDFIMGHEVIGEVEEVGSAVKSFKKGDHVVSPFTISCGECRSCKWQQTSRCSQSKLFGSPALDGAQAEYVRVPLAESTLYHAPEGVPEETLILMADIFPTGYFVTSNGLQLLSEPERAGATVVILGCGPVGLCAITSATHLYGPDKVIAVDSVPERLAEAKKHGATHTIHLTEDNVAEKVKELTGGNGADVVCEVVGSPQALQLALDLVRPWGAISSCGVHSHEVALPGGALYAKNVKLQFGRCPVRAVFKSALDYYQPSMDILVQHADLFKSFVQHRVKPEQAPEFYEKFDKRQVLKTVFDFRA</sequence>
<dbReference type="GO" id="GO:0016491">
    <property type="term" value="F:oxidoreductase activity"/>
    <property type="evidence" value="ECO:0007669"/>
    <property type="project" value="UniProtKB-KW"/>
</dbReference>
<dbReference type="InterPro" id="IPR013154">
    <property type="entry name" value="ADH-like_N"/>
</dbReference>
<evidence type="ECO:0000259" key="7">
    <source>
        <dbReference type="Pfam" id="PF08240"/>
    </source>
</evidence>
<dbReference type="AlphaFoldDB" id="A0AAN6GP45"/>
<name>A0AAN6GP45_9BASI</name>
<evidence type="ECO:0008006" key="10">
    <source>
        <dbReference type="Google" id="ProtNLM"/>
    </source>
</evidence>
<evidence type="ECO:0000256" key="4">
    <source>
        <dbReference type="ARBA" id="ARBA00023002"/>
    </source>
</evidence>
<dbReference type="Pfam" id="PF08240">
    <property type="entry name" value="ADH_N"/>
    <property type="match status" value="1"/>
</dbReference>
<feature type="domain" description="Alcohol dehydrogenase-like N-terminal" evidence="7">
    <location>
        <begin position="25"/>
        <end position="128"/>
    </location>
</feature>
<dbReference type="InterPro" id="IPR002328">
    <property type="entry name" value="ADH_Zn_CS"/>
</dbReference>
<evidence type="ECO:0000313" key="9">
    <source>
        <dbReference type="Proteomes" id="UP001176517"/>
    </source>
</evidence>
<evidence type="ECO:0000313" key="8">
    <source>
        <dbReference type="EMBL" id="KAK0549770.1"/>
    </source>
</evidence>
<dbReference type="Pfam" id="PF00107">
    <property type="entry name" value="ADH_zinc_N"/>
    <property type="match status" value="1"/>
</dbReference>
<evidence type="ECO:0000256" key="2">
    <source>
        <dbReference type="ARBA" id="ARBA00022723"/>
    </source>
</evidence>
<comment type="cofactor">
    <cofactor evidence="1 5">
        <name>Zn(2+)</name>
        <dbReference type="ChEBI" id="CHEBI:29105"/>
    </cofactor>
</comment>
<keyword evidence="4" id="KW-0560">Oxidoreductase</keyword>
<dbReference type="EMBL" id="JAPDMZ010000105">
    <property type="protein sequence ID" value="KAK0549770.1"/>
    <property type="molecule type" value="Genomic_DNA"/>
</dbReference>